<dbReference type="Proteomes" id="UP001499863">
    <property type="component" value="Unassembled WGS sequence"/>
</dbReference>
<sequence>MSNDQSLSYITARPDRGPAFTTRYSAPLCRTWWTVVLNFTWQSYPIRMPAVLRVSARPPGPRLFGGGAAEEEGEVDAAGEGGEGVGGAAVLFGVHGVVELVGVEPVDGGDDGGGVGGGRRCLPGRW</sequence>
<proteinExistence type="predicted"/>
<accession>A0ABN1XMC9</accession>
<gene>
    <name evidence="1" type="ORF">GCM10009639_07960</name>
</gene>
<name>A0ABN1XMC9_9ACTN</name>
<organism evidence="1 2">
    <name type="scientific">Kitasatospora putterlickiae</name>
    <dbReference type="NCBI Taxonomy" id="221725"/>
    <lineage>
        <taxon>Bacteria</taxon>
        <taxon>Bacillati</taxon>
        <taxon>Actinomycetota</taxon>
        <taxon>Actinomycetes</taxon>
        <taxon>Kitasatosporales</taxon>
        <taxon>Streptomycetaceae</taxon>
        <taxon>Kitasatospora</taxon>
    </lineage>
</organism>
<keyword evidence="2" id="KW-1185">Reference proteome</keyword>
<evidence type="ECO:0000313" key="2">
    <source>
        <dbReference type="Proteomes" id="UP001499863"/>
    </source>
</evidence>
<reference evidence="1 2" key="1">
    <citation type="journal article" date="2019" name="Int. J. Syst. Evol. Microbiol.">
        <title>The Global Catalogue of Microorganisms (GCM) 10K type strain sequencing project: providing services to taxonomists for standard genome sequencing and annotation.</title>
        <authorList>
            <consortium name="The Broad Institute Genomics Platform"/>
            <consortium name="The Broad Institute Genome Sequencing Center for Infectious Disease"/>
            <person name="Wu L."/>
            <person name="Ma J."/>
        </authorList>
    </citation>
    <scope>NUCLEOTIDE SEQUENCE [LARGE SCALE GENOMIC DNA]</scope>
    <source>
        <strain evidence="1 2">JCM 12393</strain>
    </source>
</reference>
<protein>
    <submittedName>
        <fullName evidence="1">Uncharacterized protein</fullName>
    </submittedName>
</protein>
<dbReference type="EMBL" id="BAAAKJ010000036">
    <property type="protein sequence ID" value="GAA1385407.1"/>
    <property type="molecule type" value="Genomic_DNA"/>
</dbReference>
<comment type="caution">
    <text evidence="1">The sequence shown here is derived from an EMBL/GenBank/DDBJ whole genome shotgun (WGS) entry which is preliminary data.</text>
</comment>
<evidence type="ECO:0000313" key="1">
    <source>
        <dbReference type="EMBL" id="GAA1385407.1"/>
    </source>
</evidence>